<dbReference type="GeneID" id="37030970"/>
<dbReference type="InterPro" id="IPR052999">
    <property type="entry name" value="PTS1_Protein"/>
</dbReference>
<keyword evidence="2" id="KW-1185">Reference proteome</keyword>
<evidence type="ECO:0000313" key="1">
    <source>
        <dbReference type="EMBL" id="PWN27895.1"/>
    </source>
</evidence>
<protein>
    <recommendedName>
        <fullName evidence="3">Carboxymuconolactone decarboxylase-like domain-containing protein</fullName>
    </recommendedName>
</protein>
<evidence type="ECO:0000313" key="2">
    <source>
        <dbReference type="Proteomes" id="UP000245884"/>
    </source>
</evidence>
<reference evidence="1 2" key="1">
    <citation type="journal article" date="2018" name="Mol. Biol. Evol.">
        <title>Broad Genomic Sampling Reveals a Smut Pathogenic Ancestry of the Fungal Clade Ustilaginomycotina.</title>
        <authorList>
            <person name="Kijpornyongpan T."/>
            <person name="Mondo S.J."/>
            <person name="Barry K."/>
            <person name="Sandor L."/>
            <person name="Lee J."/>
            <person name="Lipzen A."/>
            <person name="Pangilinan J."/>
            <person name="LaButti K."/>
            <person name="Hainaut M."/>
            <person name="Henrissat B."/>
            <person name="Grigoriev I.V."/>
            <person name="Spatafora J.W."/>
            <person name="Aime M.C."/>
        </authorList>
    </citation>
    <scope>NUCLEOTIDE SEQUENCE [LARGE SCALE GENOMIC DNA]</scope>
    <source>
        <strain evidence="1 2">MCA 5214</strain>
    </source>
</reference>
<dbReference type="AlphaFoldDB" id="A0A316UXM7"/>
<name>A0A316UXM7_9BASI</name>
<sequence length="248" mass="27225">MAQMTLTNQLLTNLRNQLHPSLSKAGSSIAGRAGGGDEWYLVLGSAFASAHKGAEALPLLYDMAVQGGEDGVRVQRRLKETVLKGSVLYGIPSTLESSFALVAHLRKIGASTDGGFFLRRDQDIANVEERGNKRLADVYQHNFPDIQAKFGNDMEDIKMITMPVNYGLILSEDTILDFPSTELVILSALVPQNLRAETLWHLRGCRRAGWSDEVISSVRDVSIRVAEMAGRPTNKVPTLDEVSETKNE</sequence>
<dbReference type="PANTHER" id="PTHR28180">
    <property type="entry name" value="CONSERVED MITOCHONDRIAL PROTEIN-RELATED"/>
    <property type="match status" value="1"/>
</dbReference>
<dbReference type="STRING" id="1569628.A0A316UXM7"/>
<dbReference type="RefSeq" id="XP_025362507.1">
    <property type="nucleotide sequence ID" value="XM_025509147.1"/>
</dbReference>
<dbReference type="EMBL" id="KZ819666">
    <property type="protein sequence ID" value="PWN27895.1"/>
    <property type="molecule type" value="Genomic_DNA"/>
</dbReference>
<dbReference type="OrthoDB" id="5537330at2759"/>
<dbReference type="PANTHER" id="PTHR28180:SF5">
    <property type="entry name" value="DNA POLYMERASE ALPHA SUBUNIT B"/>
    <property type="match status" value="1"/>
</dbReference>
<gene>
    <name evidence="1" type="ORF">BDZ90DRAFT_279048</name>
</gene>
<dbReference type="Proteomes" id="UP000245884">
    <property type="component" value="Unassembled WGS sequence"/>
</dbReference>
<dbReference type="InterPro" id="IPR029032">
    <property type="entry name" value="AhpD-like"/>
</dbReference>
<organism evidence="1 2">
    <name type="scientific">Jaminaea rosea</name>
    <dbReference type="NCBI Taxonomy" id="1569628"/>
    <lineage>
        <taxon>Eukaryota</taxon>
        <taxon>Fungi</taxon>
        <taxon>Dikarya</taxon>
        <taxon>Basidiomycota</taxon>
        <taxon>Ustilaginomycotina</taxon>
        <taxon>Exobasidiomycetes</taxon>
        <taxon>Microstromatales</taxon>
        <taxon>Microstromatales incertae sedis</taxon>
        <taxon>Jaminaea</taxon>
    </lineage>
</organism>
<accession>A0A316UXM7</accession>
<proteinExistence type="predicted"/>
<dbReference type="SUPFAM" id="SSF69118">
    <property type="entry name" value="AhpD-like"/>
    <property type="match status" value="1"/>
</dbReference>
<dbReference type="Gene3D" id="1.20.1290.10">
    <property type="entry name" value="AhpD-like"/>
    <property type="match status" value="1"/>
</dbReference>
<evidence type="ECO:0008006" key="3">
    <source>
        <dbReference type="Google" id="ProtNLM"/>
    </source>
</evidence>